<evidence type="ECO:0000256" key="1">
    <source>
        <dbReference type="ARBA" id="ARBA00038090"/>
    </source>
</evidence>
<comment type="similarity">
    <text evidence="1">Belongs to the LTO1 family.</text>
</comment>
<feature type="region of interest" description="Disordered" evidence="2">
    <location>
        <begin position="75"/>
        <end position="109"/>
    </location>
</feature>
<feature type="region of interest" description="Disordered" evidence="2">
    <location>
        <begin position="184"/>
        <end position="244"/>
    </location>
</feature>
<keyword evidence="5" id="KW-1185">Reference proteome</keyword>
<reference evidence="4" key="1">
    <citation type="journal article" date="2020" name="Stud. Mycol.">
        <title>101 Dothideomycetes genomes: a test case for predicting lifestyles and emergence of pathogens.</title>
        <authorList>
            <person name="Haridas S."/>
            <person name="Albert R."/>
            <person name="Binder M."/>
            <person name="Bloem J."/>
            <person name="Labutti K."/>
            <person name="Salamov A."/>
            <person name="Andreopoulos B."/>
            <person name="Baker S."/>
            <person name="Barry K."/>
            <person name="Bills G."/>
            <person name="Bluhm B."/>
            <person name="Cannon C."/>
            <person name="Castanera R."/>
            <person name="Culley D."/>
            <person name="Daum C."/>
            <person name="Ezra D."/>
            <person name="Gonzalez J."/>
            <person name="Henrissat B."/>
            <person name="Kuo A."/>
            <person name="Liang C."/>
            <person name="Lipzen A."/>
            <person name="Lutzoni F."/>
            <person name="Magnuson J."/>
            <person name="Mondo S."/>
            <person name="Nolan M."/>
            <person name="Ohm R."/>
            <person name="Pangilinan J."/>
            <person name="Park H.-J."/>
            <person name="Ramirez L."/>
            <person name="Alfaro M."/>
            <person name="Sun H."/>
            <person name="Tritt A."/>
            <person name="Yoshinaga Y."/>
            <person name="Zwiers L.-H."/>
            <person name="Turgeon B."/>
            <person name="Goodwin S."/>
            <person name="Spatafora J."/>
            <person name="Crous P."/>
            <person name="Grigoriev I."/>
        </authorList>
    </citation>
    <scope>NUCLEOTIDE SEQUENCE</scope>
    <source>
        <strain evidence="4">CBS 122367</strain>
    </source>
</reference>
<dbReference type="PANTHER" id="PTHR28532">
    <property type="entry name" value="GEO13458P1"/>
    <property type="match status" value="1"/>
</dbReference>
<evidence type="ECO:0000259" key="3">
    <source>
        <dbReference type="Pfam" id="PF09811"/>
    </source>
</evidence>
<protein>
    <recommendedName>
        <fullName evidence="3">Essential protein Yae1 N-terminal domain-containing protein</fullName>
    </recommendedName>
</protein>
<proteinExistence type="inferred from homology"/>
<organism evidence="4 5">
    <name type="scientific">Lentithecium fluviatile CBS 122367</name>
    <dbReference type="NCBI Taxonomy" id="1168545"/>
    <lineage>
        <taxon>Eukaryota</taxon>
        <taxon>Fungi</taxon>
        <taxon>Dikarya</taxon>
        <taxon>Ascomycota</taxon>
        <taxon>Pezizomycotina</taxon>
        <taxon>Dothideomycetes</taxon>
        <taxon>Pleosporomycetidae</taxon>
        <taxon>Pleosporales</taxon>
        <taxon>Massarineae</taxon>
        <taxon>Lentitheciaceae</taxon>
        <taxon>Lentithecium</taxon>
    </lineage>
</organism>
<evidence type="ECO:0000313" key="4">
    <source>
        <dbReference type="EMBL" id="KAF2690717.1"/>
    </source>
</evidence>
<dbReference type="PANTHER" id="PTHR28532:SF1">
    <property type="entry name" value="ORAL CANCER OVEREXPRESSED 1"/>
    <property type="match status" value="1"/>
</dbReference>
<dbReference type="Pfam" id="PF09811">
    <property type="entry name" value="Yae1_N"/>
    <property type="match status" value="1"/>
</dbReference>
<dbReference type="Proteomes" id="UP000799291">
    <property type="component" value="Unassembled WGS sequence"/>
</dbReference>
<gene>
    <name evidence="4" type="ORF">K458DRAFT_412069</name>
</gene>
<dbReference type="InterPro" id="IPR052436">
    <property type="entry name" value="LTO1_adapter"/>
</dbReference>
<dbReference type="OrthoDB" id="48036at2759"/>
<evidence type="ECO:0000313" key="5">
    <source>
        <dbReference type="Proteomes" id="UP000799291"/>
    </source>
</evidence>
<name>A0A6G1JJH7_9PLEO</name>
<dbReference type="InterPro" id="IPR019191">
    <property type="entry name" value="Essential_protein_Yae1_N"/>
</dbReference>
<feature type="domain" description="Essential protein Yae1 N-terminal" evidence="3">
    <location>
        <begin position="25"/>
        <end position="62"/>
    </location>
</feature>
<dbReference type="AlphaFoldDB" id="A0A6G1JJH7"/>
<sequence length="244" mass="25690">MAGTPHEDPFDTLLTLEDTLYTTAYTQGTTDGAHAGRIEGRIFGLEKGFDKFAALGTLHGRALVWAGQLPQLPSPQRKRAVEKDGGGVGVEGGRQDVATDADAETEGSKEVDADVEIGVEGGGGFVLPKLKESTRLRAHITTLHALTHPPTFSTLNTEDAVADFEDRVKRAGAKAKIIERIASPRTSSTTADTAPMPGSLDGIAAAPKKGSTNVRMKVNSGAEARTGGKGDDSMEDFTGSRFLR</sequence>
<accession>A0A6G1JJH7</accession>
<dbReference type="EMBL" id="MU005570">
    <property type="protein sequence ID" value="KAF2690717.1"/>
    <property type="molecule type" value="Genomic_DNA"/>
</dbReference>
<evidence type="ECO:0000256" key="2">
    <source>
        <dbReference type="SAM" id="MobiDB-lite"/>
    </source>
</evidence>